<dbReference type="Proteomes" id="UP000254704">
    <property type="component" value="Unassembled WGS sequence"/>
</dbReference>
<dbReference type="Pfam" id="PF00512">
    <property type="entry name" value="HisKA"/>
    <property type="match status" value="1"/>
</dbReference>
<evidence type="ECO:0000256" key="2">
    <source>
        <dbReference type="ARBA" id="ARBA00004370"/>
    </source>
</evidence>
<dbReference type="PROSITE" id="PS50109">
    <property type="entry name" value="HIS_KIN"/>
    <property type="match status" value="1"/>
</dbReference>
<evidence type="ECO:0000256" key="6">
    <source>
        <dbReference type="ARBA" id="ARBA00022741"/>
    </source>
</evidence>
<comment type="catalytic activity">
    <reaction evidence="1">
        <text>ATP + protein L-histidine = ADP + protein N-phospho-L-histidine.</text>
        <dbReference type="EC" id="2.7.13.3"/>
    </reaction>
</comment>
<dbReference type="GO" id="GO:0005524">
    <property type="term" value="F:ATP binding"/>
    <property type="evidence" value="ECO:0007669"/>
    <property type="project" value="UniProtKB-KW"/>
</dbReference>
<keyword evidence="7" id="KW-0418">Kinase</keyword>
<dbReference type="EC" id="2.7.13.3" evidence="3"/>
<dbReference type="SMART" id="SM00388">
    <property type="entry name" value="HisKA"/>
    <property type="match status" value="1"/>
</dbReference>
<evidence type="ECO:0000256" key="9">
    <source>
        <dbReference type="ARBA" id="ARBA00023012"/>
    </source>
</evidence>
<evidence type="ECO:0000256" key="5">
    <source>
        <dbReference type="ARBA" id="ARBA00022679"/>
    </source>
</evidence>
<evidence type="ECO:0000256" key="3">
    <source>
        <dbReference type="ARBA" id="ARBA00012438"/>
    </source>
</evidence>
<dbReference type="InterPro" id="IPR036890">
    <property type="entry name" value="HATPase_C_sf"/>
</dbReference>
<dbReference type="Gene3D" id="3.30.565.10">
    <property type="entry name" value="Histidine kinase-like ATPase, C-terminal domain"/>
    <property type="match status" value="1"/>
</dbReference>
<dbReference type="SUPFAM" id="SSF55874">
    <property type="entry name" value="ATPase domain of HSP90 chaperone/DNA topoisomerase II/histidine kinase"/>
    <property type="match status" value="1"/>
</dbReference>
<dbReference type="EMBL" id="UGTV01000015">
    <property type="protein sequence ID" value="SUC10806.1"/>
    <property type="molecule type" value="Genomic_DNA"/>
</dbReference>
<keyword evidence="11" id="KW-0812">Transmembrane</keyword>
<name>A0A379EWR9_9PAST</name>
<dbReference type="RefSeq" id="WP_115323334.1">
    <property type="nucleotide sequence ID" value="NZ_UGTV01000015.1"/>
</dbReference>
<keyword evidence="5 14" id="KW-0808">Transferase</keyword>
<evidence type="ECO:0000256" key="4">
    <source>
        <dbReference type="ARBA" id="ARBA00022553"/>
    </source>
</evidence>
<feature type="transmembrane region" description="Helical" evidence="11">
    <location>
        <begin position="331"/>
        <end position="352"/>
    </location>
</feature>
<dbReference type="GO" id="GO:0016020">
    <property type="term" value="C:membrane"/>
    <property type="evidence" value="ECO:0007669"/>
    <property type="project" value="UniProtKB-SubCell"/>
</dbReference>
<comment type="subcellular location">
    <subcellularLocation>
        <location evidence="2">Membrane</location>
    </subcellularLocation>
</comment>
<evidence type="ECO:0000256" key="1">
    <source>
        <dbReference type="ARBA" id="ARBA00000085"/>
    </source>
</evidence>
<keyword evidence="4" id="KW-0597">Phosphoprotein</keyword>
<dbReference type="Gene3D" id="6.10.340.10">
    <property type="match status" value="1"/>
</dbReference>
<keyword evidence="6" id="KW-0547">Nucleotide-binding</keyword>
<feature type="domain" description="Histidine kinase" evidence="12">
    <location>
        <begin position="451"/>
        <end position="658"/>
    </location>
</feature>
<dbReference type="SMART" id="SM00304">
    <property type="entry name" value="HAMP"/>
    <property type="match status" value="1"/>
</dbReference>
<feature type="coiled-coil region" evidence="10">
    <location>
        <begin position="77"/>
        <end position="125"/>
    </location>
</feature>
<dbReference type="InterPro" id="IPR003661">
    <property type="entry name" value="HisK_dim/P_dom"/>
</dbReference>
<keyword evidence="11" id="KW-0472">Membrane</keyword>
<keyword evidence="10" id="KW-0175">Coiled coil</keyword>
<evidence type="ECO:0000259" key="12">
    <source>
        <dbReference type="PROSITE" id="PS50109"/>
    </source>
</evidence>
<dbReference type="InterPro" id="IPR003594">
    <property type="entry name" value="HATPase_dom"/>
</dbReference>
<dbReference type="PANTHER" id="PTHR43065">
    <property type="entry name" value="SENSOR HISTIDINE KINASE"/>
    <property type="match status" value="1"/>
</dbReference>
<dbReference type="Pfam" id="PF00672">
    <property type="entry name" value="HAMP"/>
    <property type="match status" value="1"/>
</dbReference>
<accession>A0A379EWR9</accession>
<gene>
    <name evidence="14" type="primary">pgtB</name>
    <name evidence="14" type="ORF">NCTC11621_01885</name>
</gene>
<proteinExistence type="predicted"/>
<dbReference type="PANTHER" id="PTHR43065:SF10">
    <property type="entry name" value="PEROXIDE STRESS-ACTIVATED HISTIDINE KINASE MAK3"/>
    <property type="match status" value="1"/>
</dbReference>
<dbReference type="AlphaFoldDB" id="A0A379EWR9"/>
<evidence type="ECO:0000256" key="8">
    <source>
        <dbReference type="ARBA" id="ARBA00022840"/>
    </source>
</evidence>
<feature type="transmembrane region" description="Helical" evidence="11">
    <location>
        <begin position="12"/>
        <end position="36"/>
    </location>
</feature>
<keyword evidence="8" id="KW-0067">ATP-binding</keyword>
<evidence type="ECO:0000256" key="11">
    <source>
        <dbReference type="SAM" id="Phobius"/>
    </source>
</evidence>
<dbReference type="Pfam" id="PF02518">
    <property type="entry name" value="HATPase_c"/>
    <property type="match status" value="1"/>
</dbReference>
<evidence type="ECO:0000313" key="14">
    <source>
        <dbReference type="EMBL" id="SUC10806.1"/>
    </source>
</evidence>
<dbReference type="CDD" id="cd06225">
    <property type="entry name" value="HAMP"/>
    <property type="match status" value="1"/>
</dbReference>
<dbReference type="InterPro" id="IPR017116">
    <property type="entry name" value="Sig_transdc_His_kinase_PgtB"/>
</dbReference>
<dbReference type="InterPro" id="IPR003660">
    <property type="entry name" value="HAMP_dom"/>
</dbReference>
<protein>
    <recommendedName>
        <fullName evidence="3">histidine kinase</fullName>
        <ecNumber evidence="3">2.7.13.3</ecNumber>
    </recommendedName>
</protein>
<reference evidence="14 15" key="1">
    <citation type="submission" date="2018-06" db="EMBL/GenBank/DDBJ databases">
        <authorList>
            <consortium name="Pathogen Informatics"/>
            <person name="Doyle S."/>
        </authorList>
    </citation>
    <scope>NUCLEOTIDE SEQUENCE [LARGE SCALE GENOMIC DNA]</scope>
    <source>
        <strain evidence="14 15">NCTC11621</strain>
    </source>
</reference>
<evidence type="ECO:0000259" key="13">
    <source>
        <dbReference type="PROSITE" id="PS50885"/>
    </source>
</evidence>
<keyword evidence="11" id="KW-1133">Transmembrane helix</keyword>
<dbReference type="SMART" id="SM00387">
    <property type="entry name" value="HATPase_c"/>
    <property type="match status" value="1"/>
</dbReference>
<sequence>MKTWFKHLDLSTGLQLSFLVSVLLCLFVGGVGLYTWQQQRSEINFALDQDFPKVQAAFQTEEQINILQNAFVHLVNVKNTNDKVARYNNAKQQLTTLKELIIELNENLDDQLTDLLHQQSQLLEQISANITATLTLNEELNKTVSKINWLHNDFHNEFTALLQEMSWQQSTLANNIALHPQNTQKVEQLKKLQQELLLVYDFTNYEEQIITELRTQITEPSQNSAVRLHNYLSYLSLLINNRIALLDKHSSIITIQQILTELIRFGLNPQELPTLFSLRTDLHQQQQQLITQSESVFDAFRQRINTQIGNSKNQLHLLHNIVEKSTQFNGVLILLAMLLACIFVIAVNFFYIRLRLLKRFQQLNQAVVQLTNGEDDVKIAIYGNDELGRIAKLLRLFLFEMQKKTQELELRNQILLDEIDYRIKVQTALENTQNELTQAAKLAAVGKTLTSISHEITQPLNAMNAYLFSAKRAVKKQNIDAVLTYLDKINHLVERTALIVKRLRQFSRQGSGKIQAVNLTDCIQSAWELLETQHKNRQGRLTIPAQLPYILGEDVLIEQVFVNLFLNSLEAIEHVAPHICIEIANIDENCIRLWVSDNGKGWPLTEKLLQPFASSKSINLGLGLSISQSIMEQCQGELRIASTLEHNALIILTFKVTQDV</sequence>
<keyword evidence="9" id="KW-0902">Two-component regulatory system</keyword>
<dbReference type="InterPro" id="IPR036097">
    <property type="entry name" value="HisK_dim/P_sf"/>
</dbReference>
<evidence type="ECO:0000256" key="7">
    <source>
        <dbReference type="ARBA" id="ARBA00022777"/>
    </source>
</evidence>
<dbReference type="GO" id="GO:0000155">
    <property type="term" value="F:phosphorelay sensor kinase activity"/>
    <property type="evidence" value="ECO:0007669"/>
    <property type="project" value="InterPro"/>
</dbReference>
<evidence type="ECO:0000313" key="15">
    <source>
        <dbReference type="Proteomes" id="UP000254704"/>
    </source>
</evidence>
<evidence type="ECO:0000256" key="10">
    <source>
        <dbReference type="SAM" id="Coils"/>
    </source>
</evidence>
<dbReference type="InterPro" id="IPR005467">
    <property type="entry name" value="His_kinase_dom"/>
</dbReference>
<dbReference type="CDD" id="cd00082">
    <property type="entry name" value="HisKA"/>
    <property type="match status" value="1"/>
</dbReference>
<organism evidence="14 15">
    <name type="scientific">Pasteurella canis</name>
    <dbReference type="NCBI Taxonomy" id="753"/>
    <lineage>
        <taxon>Bacteria</taxon>
        <taxon>Pseudomonadati</taxon>
        <taxon>Pseudomonadota</taxon>
        <taxon>Gammaproteobacteria</taxon>
        <taxon>Pasteurellales</taxon>
        <taxon>Pasteurellaceae</taxon>
        <taxon>Pasteurella</taxon>
    </lineage>
</organism>
<dbReference type="PROSITE" id="PS50885">
    <property type="entry name" value="HAMP"/>
    <property type="match status" value="1"/>
</dbReference>
<dbReference type="PIRSF" id="PIRSF037119">
    <property type="entry name" value="STHK_PgtB"/>
    <property type="match status" value="1"/>
</dbReference>
<feature type="domain" description="HAMP" evidence="13">
    <location>
        <begin position="354"/>
        <end position="406"/>
    </location>
</feature>
<dbReference type="SUPFAM" id="SSF47384">
    <property type="entry name" value="Homodimeric domain of signal transducing histidine kinase"/>
    <property type="match status" value="1"/>
</dbReference>
<dbReference type="Gene3D" id="1.10.287.130">
    <property type="match status" value="1"/>
</dbReference>